<dbReference type="SUPFAM" id="SSF51735">
    <property type="entry name" value="NAD(P)-binding Rossmann-fold domains"/>
    <property type="match status" value="1"/>
</dbReference>
<dbReference type="InterPro" id="IPR020831">
    <property type="entry name" value="GlycerAld/Erythrose_P_DH"/>
</dbReference>
<dbReference type="CDD" id="cd05214">
    <property type="entry name" value="GAPDH_I_N"/>
    <property type="match status" value="1"/>
</dbReference>
<dbReference type="Pfam" id="PF00044">
    <property type="entry name" value="Gp_dh_N"/>
    <property type="match status" value="1"/>
</dbReference>
<evidence type="ECO:0000313" key="6">
    <source>
        <dbReference type="Proteomes" id="UP000092508"/>
    </source>
</evidence>
<sequence length="475" mass="51884">MTNAYTQRHQDHQAQAQTHTANLERLLATANQLYRDRSVVVSLFDRPVTNSNVRRIAQAYQRTQQLSDVELQHALQVLDALNASDIKNSQVDIGRLAQRLSEGTDAQQVLTDAQAQAGTGSDGATDVVLYGFGRIGRILTRLMLEDSGLSRGLNLRAIVVRKSQDNDLVKRVSLLERDSVHGWFDGTVIADEENQAIIANGQYIQVIYADDPSQVDYTQYGINNALVIDNTGKWRDPDGLAKHLQSQGVANVLLTAPSKGEMKNVVFGVNDNDITTEDKLISAASCTTNAITPALKVLHDEYGVQAGHVETIHSYTNDQNLVDNYHKAERRGRAAAMNMVITETGAAKAVAKALPALKGKLTGNSIRVPTPNVSLAVLNVTFDRAPADAETLNNFMRQVATSSEWSAQIDYTDSPDAVSTDYISAKETSIFDAKATIVSGNQAHLYLWYDNEMGYSAQVLRVAQKMAGVTTPKLV</sequence>
<dbReference type="PANTHER" id="PTHR43454">
    <property type="entry name" value="GLYCERALDEHYDE-3-PHOSPHATE DEHYDROGENASE"/>
    <property type="match status" value="1"/>
</dbReference>
<evidence type="ECO:0000256" key="1">
    <source>
        <dbReference type="ARBA" id="ARBA00007406"/>
    </source>
</evidence>
<evidence type="ECO:0000256" key="2">
    <source>
        <dbReference type="ARBA" id="ARBA00023002"/>
    </source>
</evidence>
<gene>
    <name evidence="5" type="ORF">A9308_00880</name>
</gene>
<dbReference type="RefSeq" id="WP_067238682.1">
    <property type="nucleotide sequence ID" value="NZ_LZMZ01000052.1"/>
</dbReference>
<organism evidence="5 6">
    <name type="scientific">Faucicola atlantae</name>
    <dbReference type="NCBI Taxonomy" id="34059"/>
    <lineage>
        <taxon>Bacteria</taxon>
        <taxon>Pseudomonadati</taxon>
        <taxon>Pseudomonadota</taxon>
        <taxon>Gammaproteobacteria</taxon>
        <taxon>Moraxellales</taxon>
        <taxon>Moraxellaceae</taxon>
        <taxon>Faucicola</taxon>
    </lineage>
</organism>
<dbReference type="Gene3D" id="3.30.360.10">
    <property type="entry name" value="Dihydrodipicolinate Reductase, domain 2"/>
    <property type="match status" value="1"/>
</dbReference>
<dbReference type="OrthoDB" id="9803304at2"/>
<dbReference type="SUPFAM" id="SSF55347">
    <property type="entry name" value="Glyceraldehyde-3-phosphate dehydrogenase-like, C-terminal domain"/>
    <property type="match status" value="1"/>
</dbReference>
<keyword evidence="2" id="KW-0560">Oxidoreductase</keyword>
<feature type="domain" description="Glyceraldehyde 3-phosphate dehydrogenase NAD(P) binding" evidence="4">
    <location>
        <begin position="125"/>
        <end position="286"/>
    </location>
</feature>
<dbReference type="STRING" id="34059.A9308_00880"/>
<dbReference type="InterPro" id="IPR020830">
    <property type="entry name" value="GlycerAld_3-P_DH_AS"/>
</dbReference>
<evidence type="ECO:0000259" key="4">
    <source>
        <dbReference type="SMART" id="SM00846"/>
    </source>
</evidence>
<dbReference type="FunFam" id="3.30.360.10:FF:000002">
    <property type="entry name" value="Glyceraldehyde-3-phosphate dehydrogenase"/>
    <property type="match status" value="1"/>
</dbReference>
<dbReference type="PANTHER" id="PTHR43454:SF1">
    <property type="entry name" value="GLYCERALDEHYDE 3-PHOSPHATE DEHYDROGENASE NAD(P) BINDING DOMAIN-CONTAINING PROTEIN"/>
    <property type="match status" value="1"/>
</dbReference>
<dbReference type="CDD" id="cd18126">
    <property type="entry name" value="GAPDH_I_C"/>
    <property type="match status" value="1"/>
</dbReference>
<dbReference type="AlphaFoldDB" id="A0A1B8Q8S8"/>
<reference evidence="5 6" key="1">
    <citation type="submission" date="2016-06" db="EMBL/GenBank/DDBJ databases">
        <title>Draft genome of Moraxella atlantae CCUG 66109.</title>
        <authorList>
            <person name="Salva-Serra F."/>
            <person name="Engstrom-Jakobsson H."/>
            <person name="Thorell K."/>
            <person name="Gonzales-Siles L."/>
            <person name="Karlsson R."/>
            <person name="Boulund F."/>
            <person name="Engstrand L."/>
            <person name="Kristiansson E."/>
            <person name="Moore E."/>
        </authorList>
    </citation>
    <scope>NUCLEOTIDE SEQUENCE [LARGE SCALE GENOMIC DNA]</scope>
    <source>
        <strain evidence="5 6">CCUG 66109</strain>
    </source>
</reference>
<dbReference type="InterPro" id="IPR036291">
    <property type="entry name" value="NAD(P)-bd_dom_sf"/>
</dbReference>
<protein>
    <submittedName>
        <fullName evidence="5">Glyceraldehyde-3-phosphate dehydrogenase</fullName>
    </submittedName>
</protein>
<dbReference type="InterPro" id="IPR020829">
    <property type="entry name" value="GlycerAld_3-P_DH_cat"/>
</dbReference>
<comment type="similarity">
    <text evidence="1 3">Belongs to the glyceraldehyde-3-phosphate dehydrogenase family.</text>
</comment>
<dbReference type="PROSITE" id="PS00071">
    <property type="entry name" value="GAPDH"/>
    <property type="match status" value="1"/>
</dbReference>
<comment type="caution">
    <text evidence="5">The sequence shown here is derived from an EMBL/GenBank/DDBJ whole genome shotgun (WGS) entry which is preliminary data.</text>
</comment>
<name>A0A1B8Q8S8_9GAMM</name>
<evidence type="ECO:0000313" key="5">
    <source>
        <dbReference type="EMBL" id="OBX73669.1"/>
    </source>
</evidence>
<dbReference type="PRINTS" id="PR00078">
    <property type="entry name" value="G3PDHDRGNASE"/>
</dbReference>
<dbReference type="NCBIfam" id="NF006139">
    <property type="entry name" value="PRK08289.1"/>
    <property type="match status" value="1"/>
</dbReference>
<evidence type="ECO:0000256" key="3">
    <source>
        <dbReference type="RuleBase" id="RU000397"/>
    </source>
</evidence>
<dbReference type="InterPro" id="IPR020828">
    <property type="entry name" value="GlycerAld_3-P_DH_NAD(P)-bd"/>
</dbReference>
<dbReference type="SMART" id="SM00846">
    <property type="entry name" value="Gp_dh_N"/>
    <property type="match status" value="1"/>
</dbReference>
<accession>A0A1B8Q8S8</accession>
<dbReference type="GO" id="GO:0051287">
    <property type="term" value="F:NAD binding"/>
    <property type="evidence" value="ECO:0007669"/>
    <property type="project" value="InterPro"/>
</dbReference>
<dbReference type="Proteomes" id="UP000092508">
    <property type="component" value="Unassembled WGS sequence"/>
</dbReference>
<dbReference type="GO" id="GO:0016620">
    <property type="term" value="F:oxidoreductase activity, acting on the aldehyde or oxo group of donors, NAD or NADP as acceptor"/>
    <property type="evidence" value="ECO:0007669"/>
    <property type="project" value="InterPro"/>
</dbReference>
<proteinExistence type="inferred from homology"/>
<dbReference type="Gene3D" id="3.40.50.720">
    <property type="entry name" value="NAD(P)-binding Rossmann-like Domain"/>
    <property type="match status" value="1"/>
</dbReference>
<dbReference type="Pfam" id="PF02800">
    <property type="entry name" value="Gp_dh_C"/>
    <property type="match status" value="1"/>
</dbReference>
<dbReference type="EMBL" id="LZMZ01000052">
    <property type="protein sequence ID" value="OBX73669.1"/>
    <property type="molecule type" value="Genomic_DNA"/>
</dbReference>